<name>A0A6I1GEE6_9BIFI</name>
<comment type="caution">
    <text evidence="7">The sequence shown here is derived from an EMBL/GenBank/DDBJ whole genome shotgun (WGS) entry which is preliminary data.</text>
</comment>
<reference evidence="7 8" key="1">
    <citation type="submission" date="2019-09" db="EMBL/GenBank/DDBJ databases">
        <title>Characterization of the phylogenetic diversity of two novel species belonging to the genus Bifidobacterium: Bifidobacterium cebidarum sp. nov. and Bifidobacterium leontopitheci sp. nov.</title>
        <authorList>
            <person name="Lugli G.A."/>
            <person name="Duranti S."/>
            <person name="Milani C."/>
            <person name="Turroni F."/>
            <person name="Ventura M."/>
        </authorList>
    </citation>
    <scope>NUCLEOTIDE SEQUENCE [LARGE SCALE GENOMIC DNA]</scope>
    <source>
        <strain evidence="7 8">LMG 31471</strain>
    </source>
</reference>
<evidence type="ECO:0000313" key="7">
    <source>
        <dbReference type="EMBL" id="KAB7790004.1"/>
    </source>
</evidence>
<evidence type="ECO:0000313" key="8">
    <source>
        <dbReference type="Proteomes" id="UP000441772"/>
    </source>
</evidence>
<evidence type="ECO:0000256" key="5">
    <source>
        <dbReference type="SAM" id="MobiDB-lite"/>
    </source>
</evidence>
<keyword evidence="2 4" id="KW-0442">Lipid degradation</keyword>
<evidence type="ECO:0000256" key="2">
    <source>
        <dbReference type="ARBA" id="ARBA00022963"/>
    </source>
</evidence>
<dbReference type="Pfam" id="PF19890">
    <property type="entry name" value="DUF6363"/>
    <property type="match status" value="1"/>
</dbReference>
<feature type="short sequence motif" description="DGA/G" evidence="4">
    <location>
        <begin position="216"/>
        <end position="218"/>
    </location>
</feature>
<dbReference type="PROSITE" id="PS51635">
    <property type="entry name" value="PNPLA"/>
    <property type="match status" value="1"/>
</dbReference>
<dbReference type="CDD" id="cd07208">
    <property type="entry name" value="Pat_hypo_Ecoli_yjju_like"/>
    <property type="match status" value="1"/>
</dbReference>
<feature type="active site" description="Proton acceptor" evidence="4">
    <location>
        <position position="216"/>
    </location>
</feature>
<evidence type="ECO:0000256" key="1">
    <source>
        <dbReference type="ARBA" id="ARBA00022801"/>
    </source>
</evidence>
<comment type="caution">
    <text evidence="4">Lacks conserved residue(s) required for the propagation of feature annotation.</text>
</comment>
<dbReference type="AlphaFoldDB" id="A0A6I1GEE6"/>
<dbReference type="GO" id="GO:0016787">
    <property type="term" value="F:hydrolase activity"/>
    <property type="evidence" value="ECO:0007669"/>
    <property type="project" value="UniProtKB-UniRule"/>
</dbReference>
<dbReference type="InterPro" id="IPR016035">
    <property type="entry name" value="Acyl_Trfase/lysoPLipase"/>
</dbReference>
<dbReference type="RefSeq" id="WP_152234811.1">
    <property type="nucleotide sequence ID" value="NZ_JBHSKZ010000060.1"/>
</dbReference>
<dbReference type="InterPro" id="IPR002641">
    <property type="entry name" value="PNPLA_dom"/>
</dbReference>
<evidence type="ECO:0000256" key="3">
    <source>
        <dbReference type="ARBA" id="ARBA00023098"/>
    </source>
</evidence>
<dbReference type="Pfam" id="PF01734">
    <property type="entry name" value="Patatin"/>
    <property type="match status" value="1"/>
</dbReference>
<sequence>MTATDTATPTNDTATANDTTVNATANNTTANATTTAKPASDTATTATNAATAQGAHRTAIIDVGGGFRAIFGAGVLDRCSADGITFDHGYGVSAGAANLTSFIARQPGRNHTFYTQYAFRKEYASTESFFKNHNFANLDYIYGTLSNHDGENPVDFAAFEENPMGFTVVACNAEDGSTKYFDKSRIRFDDFDAVKASSAVPVACEPYVVDGVPYYDGGIADPVPVQKALDDGYDRVVVVLTRLRDVLREQKKDLGPARILQHRYPAAAERLRERYRTYNDEVALAKEYEKDGRVLILAPDDLCGLSTLSKTFEGLEMMYRKGYAAAGAIADFLAD</sequence>
<evidence type="ECO:0000259" key="6">
    <source>
        <dbReference type="PROSITE" id="PS51635"/>
    </source>
</evidence>
<keyword evidence="8" id="KW-1185">Reference proteome</keyword>
<protein>
    <submittedName>
        <fullName evidence="7">Patatin family protein</fullName>
    </submittedName>
</protein>
<feature type="domain" description="PNPLA" evidence="6">
    <location>
        <begin position="60"/>
        <end position="229"/>
    </location>
</feature>
<dbReference type="GO" id="GO:0016042">
    <property type="term" value="P:lipid catabolic process"/>
    <property type="evidence" value="ECO:0007669"/>
    <property type="project" value="UniProtKB-UniRule"/>
</dbReference>
<keyword evidence="1 4" id="KW-0378">Hydrolase</keyword>
<dbReference type="EMBL" id="WBVT01000024">
    <property type="protein sequence ID" value="KAB7790004.1"/>
    <property type="molecule type" value="Genomic_DNA"/>
</dbReference>
<gene>
    <name evidence="7" type="ORF">F7D09_1489</name>
</gene>
<dbReference type="PANTHER" id="PTHR14226:SF25">
    <property type="entry name" value="PHOSPHOESTERASE"/>
    <property type="match status" value="1"/>
</dbReference>
<feature type="region of interest" description="Disordered" evidence="5">
    <location>
        <begin position="1"/>
        <end position="42"/>
    </location>
</feature>
<dbReference type="SUPFAM" id="SSF52151">
    <property type="entry name" value="FabD/lysophospholipase-like"/>
    <property type="match status" value="1"/>
</dbReference>
<accession>A0A6I1GEE6</accession>
<dbReference type="InterPro" id="IPR037483">
    <property type="entry name" value="YjjU-like"/>
</dbReference>
<keyword evidence="3 4" id="KW-0443">Lipid metabolism</keyword>
<dbReference type="Gene3D" id="3.40.1090.10">
    <property type="entry name" value="Cytosolic phospholipase A2 catalytic domain"/>
    <property type="match status" value="1"/>
</dbReference>
<dbReference type="PANTHER" id="PTHR14226">
    <property type="entry name" value="NEUROPATHY TARGET ESTERASE/SWISS CHEESE D.MELANOGASTER"/>
    <property type="match status" value="1"/>
</dbReference>
<dbReference type="InterPro" id="IPR045943">
    <property type="entry name" value="DUF6363"/>
</dbReference>
<evidence type="ECO:0000256" key="4">
    <source>
        <dbReference type="PROSITE-ProRule" id="PRU01161"/>
    </source>
</evidence>
<organism evidence="7 8">
    <name type="scientific">Bifidobacterium leontopitheci</name>
    <dbReference type="NCBI Taxonomy" id="2650774"/>
    <lineage>
        <taxon>Bacteria</taxon>
        <taxon>Bacillati</taxon>
        <taxon>Actinomycetota</taxon>
        <taxon>Actinomycetes</taxon>
        <taxon>Bifidobacteriales</taxon>
        <taxon>Bifidobacteriaceae</taxon>
        <taxon>Bifidobacterium</taxon>
    </lineage>
</organism>
<dbReference type="InterPro" id="IPR050301">
    <property type="entry name" value="NTE"/>
</dbReference>
<dbReference type="Proteomes" id="UP000441772">
    <property type="component" value="Unassembled WGS sequence"/>
</dbReference>
<proteinExistence type="predicted"/>
<feature type="active site" description="Nucleophile" evidence="4">
    <location>
        <position position="93"/>
    </location>
</feature>
<feature type="short sequence motif" description="GXSXG" evidence="4">
    <location>
        <begin position="91"/>
        <end position="95"/>
    </location>
</feature>